<dbReference type="AlphaFoldDB" id="A0A1Y2IFX9"/>
<feature type="region of interest" description="Disordered" evidence="1">
    <location>
        <begin position="8"/>
        <end position="34"/>
    </location>
</feature>
<evidence type="ECO:0000313" key="3">
    <source>
        <dbReference type="Proteomes" id="UP000193067"/>
    </source>
</evidence>
<reference evidence="2 3" key="1">
    <citation type="journal article" date="2015" name="Biotechnol. Biofuels">
        <title>Enhanced degradation of softwood versus hardwood by the white-rot fungus Pycnoporus coccineus.</title>
        <authorList>
            <person name="Couturier M."/>
            <person name="Navarro D."/>
            <person name="Chevret D."/>
            <person name="Henrissat B."/>
            <person name="Piumi F."/>
            <person name="Ruiz-Duenas F.J."/>
            <person name="Martinez A.T."/>
            <person name="Grigoriev I.V."/>
            <person name="Riley R."/>
            <person name="Lipzen A."/>
            <person name="Berrin J.G."/>
            <person name="Master E.R."/>
            <person name="Rosso M.N."/>
        </authorList>
    </citation>
    <scope>NUCLEOTIDE SEQUENCE [LARGE SCALE GENOMIC DNA]</scope>
    <source>
        <strain evidence="2 3">BRFM310</strain>
    </source>
</reference>
<dbReference type="OrthoDB" id="2757270at2759"/>
<evidence type="ECO:0000313" key="2">
    <source>
        <dbReference type="EMBL" id="OSD00096.1"/>
    </source>
</evidence>
<gene>
    <name evidence="2" type="ORF">PYCCODRAFT_1437649</name>
</gene>
<evidence type="ECO:0000256" key="1">
    <source>
        <dbReference type="SAM" id="MobiDB-lite"/>
    </source>
</evidence>
<feature type="compositionally biased region" description="Basic and acidic residues" evidence="1">
    <location>
        <begin position="14"/>
        <end position="24"/>
    </location>
</feature>
<dbReference type="EMBL" id="KZ084121">
    <property type="protein sequence ID" value="OSD00096.1"/>
    <property type="molecule type" value="Genomic_DNA"/>
</dbReference>
<organism evidence="2 3">
    <name type="scientific">Trametes coccinea (strain BRFM310)</name>
    <name type="common">Pycnoporus coccineus</name>
    <dbReference type="NCBI Taxonomy" id="1353009"/>
    <lineage>
        <taxon>Eukaryota</taxon>
        <taxon>Fungi</taxon>
        <taxon>Dikarya</taxon>
        <taxon>Basidiomycota</taxon>
        <taxon>Agaricomycotina</taxon>
        <taxon>Agaricomycetes</taxon>
        <taxon>Polyporales</taxon>
        <taxon>Polyporaceae</taxon>
        <taxon>Trametes</taxon>
    </lineage>
</organism>
<accession>A0A1Y2IFX9</accession>
<keyword evidence="3" id="KW-1185">Reference proteome</keyword>
<name>A0A1Y2IFX9_TRAC3</name>
<sequence>MDALKRYLSGTGHPNDERFAHFDGSDTGDQDISPEKLGETFRPTLFVQAISDSPYIPRGRRGGEAEIEVHFVPGLLDSGNLSGGHAAIWFHTCTLTMDVVLDGEVATMLGEPQPEDDSVTTQFDIYIHAHLLGAYNDYNTV</sequence>
<dbReference type="Proteomes" id="UP000193067">
    <property type="component" value="Unassembled WGS sequence"/>
</dbReference>
<protein>
    <submittedName>
        <fullName evidence="2">Uncharacterized protein</fullName>
    </submittedName>
</protein>
<proteinExistence type="predicted"/>